<dbReference type="RefSeq" id="WP_074572737.1">
    <property type="nucleotide sequence ID" value="NZ_FNJQ01000021.1"/>
</dbReference>
<dbReference type="AlphaFoldDB" id="A0A1H0T5M6"/>
<dbReference type="OrthoDB" id="1665528at2"/>
<organism evidence="2 3">
    <name type="scientific">Selenomonas ruminantium</name>
    <dbReference type="NCBI Taxonomy" id="971"/>
    <lineage>
        <taxon>Bacteria</taxon>
        <taxon>Bacillati</taxon>
        <taxon>Bacillota</taxon>
        <taxon>Negativicutes</taxon>
        <taxon>Selenomonadales</taxon>
        <taxon>Selenomonadaceae</taxon>
        <taxon>Selenomonas</taxon>
    </lineage>
</organism>
<dbReference type="EMBL" id="FNJQ01000021">
    <property type="protein sequence ID" value="SDP48888.1"/>
    <property type="molecule type" value="Genomic_DNA"/>
</dbReference>
<reference evidence="2 3" key="1">
    <citation type="submission" date="2016-10" db="EMBL/GenBank/DDBJ databases">
        <authorList>
            <person name="de Groot N.N."/>
        </authorList>
    </citation>
    <scope>NUCLEOTIDE SEQUENCE [LARGE SCALE GENOMIC DNA]</scope>
    <source>
        <strain evidence="2 3">S137</strain>
    </source>
</reference>
<gene>
    <name evidence="2" type="ORF">SAMN05216366_12139</name>
</gene>
<keyword evidence="1" id="KW-0812">Transmembrane</keyword>
<evidence type="ECO:0000313" key="2">
    <source>
        <dbReference type="EMBL" id="SDP48888.1"/>
    </source>
</evidence>
<evidence type="ECO:0008006" key="4">
    <source>
        <dbReference type="Google" id="ProtNLM"/>
    </source>
</evidence>
<keyword evidence="1" id="KW-0472">Membrane</keyword>
<sequence>MESIKGKEAGFVLWGVMLAMMAVLIFSTQAIPRGLKLYRQMVVEYEAERLLADIRHCQNLNRLLAEDVWKYGAKRPEEKFVWLDLLSEGNTLAAGNRYILSHRRYYPGVHVGKITKQGNLPIEDKKTQISFEVNGRTLWEQDMGPMTLLVYYEGYPREGRRIIISKGGRIRMERGGS</sequence>
<feature type="transmembrane region" description="Helical" evidence="1">
    <location>
        <begin position="12"/>
        <end position="31"/>
    </location>
</feature>
<proteinExistence type="predicted"/>
<dbReference type="Proteomes" id="UP000182412">
    <property type="component" value="Unassembled WGS sequence"/>
</dbReference>
<evidence type="ECO:0000256" key="1">
    <source>
        <dbReference type="SAM" id="Phobius"/>
    </source>
</evidence>
<accession>A0A1H0T5M6</accession>
<protein>
    <recommendedName>
        <fullName evidence="4">Tfp pilus assembly protein FimT</fullName>
    </recommendedName>
</protein>
<keyword evidence="1" id="KW-1133">Transmembrane helix</keyword>
<name>A0A1H0T5M6_SELRU</name>
<evidence type="ECO:0000313" key="3">
    <source>
        <dbReference type="Proteomes" id="UP000182412"/>
    </source>
</evidence>